<dbReference type="GO" id="GO:0000139">
    <property type="term" value="C:Golgi membrane"/>
    <property type="evidence" value="ECO:0007669"/>
    <property type="project" value="Ensembl"/>
</dbReference>
<dbReference type="Ensembl" id="ENSACCT00020007954.1">
    <property type="protein sequence ID" value="ENSACCP00020007620.1"/>
    <property type="gene ID" value="ENSACCG00020005168.1"/>
</dbReference>
<dbReference type="InParanoid" id="A0A663E5Z7"/>
<dbReference type="PROSITE" id="PS50089">
    <property type="entry name" value="ZF_RING_2"/>
    <property type="match status" value="1"/>
</dbReference>
<dbReference type="GO" id="GO:0034098">
    <property type="term" value="C:VCP-NPL4-UFD1 AAA ATPase complex"/>
    <property type="evidence" value="ECO:0007669"/>
    <property type="project" value="Ensembl"/>
</dbReference>
<evidence type="ECO:0000256" key="1">
    <source>
        <dbReference type="ARBA" id="ARBA00022723"/>
    </source>
</evidence>
<dbReference type="InterPro" id="IPR013083">
    <property type="entry name" value="Znf_RING/FYVE/PHD"/>
</dbReference>
<dbReference type="AlphaFoldDB" id="A0A663E5Z7"/>
<dbReference type="PANTHER" id="PTHR46016">
    <property type="entry name" value="ZINC FINGER, RING/FYVE/PHD-TYPE"/>
    <property type="match status" value="1"/>
</dbReference>
<protein>
    <submittedName>
        <fullName evidence="6">Ring finger protein 125</fullName>
    </submittedName>
</protein>
<keyword evidence="3" id="KW-0862">Zinc</keyword>
<organism evidence="6 7">
    <name type="scientific">Aquila chrysaetos chrysaetos</name>
    <dbReference type="NCBI Taxonomy" id="223781"/>
    <lineage>
        <taxon>Eukaryota</taxon>
        <taxon>Metazoa</taxon>
        <taxon>Chordata</taxon>
        <taxon>Craniata</taxon>
        <taxon>Vertebrata</taxon>
        <taxon>Euteleostomi</taxon>
        <taxon>Archelosauria</taxon>
        <taxon>Archosauria</taxon>
        <taxon>Dinosauria</taxon>
        <taxon>Saurischia</taxon>
        <taxon>Theropoda</taxon>
        <taxon>Coelurosauria</taxon>
        <taxon>Aves</taxon>
        <taxon>Neognathae</taxon>
        <taxon>Neoaves</taxon>
        <taxon>Telluraves</taxon>
        <taxon>Accipitrimorphae</taxon>
        <taxon>Accipitriformes</taxon>
        <taxon>Accipitridae</taxon>
        <taxon>Accipitrinae</taxon>
        <taxon>Aquila</taxon>
    </lineage>
</organism>
<dbReference type="GO" id="GO:0008270">
    <property type="term" value="F:zinc ion binding"/>
    <property type="evidence" value="ECO:0007669"/>
    <property type="project" value="UniProtKB-KW"/>
</dbReference>
<evidence type="ECO:0000256" key="2">
    <source>
        <dbReference type="ARBA" id="ARBA00022771"/>
    </source>
</evidence>
<sequence>MHICDVVQQQHYKYEIIFAEMAGIEIMDCRLCLAHRGWDPHFCSEMGPHSHIFCHSCISASLKNNAWTCPYCRAYLPSEGIPATDIAKKMESTYRNCTECEMQGSLKTCEKYIEKYGPVQEYSCPYCQCEVDEDELMDHCLAYHRSERRAVVMSYCDPPQILTSITYSLTVICQGILDCDSCISQKRQINQHCRFPQRVGWGKPAPFSFALQVSFHHFNHDHISKLPWSQSSE</sequence>
<feature type="domain" description="RING-type" evidence="5">
    <location>
        <begin position="29"/>
        <end position="73"/>
    </location>
</feature>
<dbReference type="GO" id="GO:0031624">
    <property type="term" value="F:ubiquitin conjugating enzyme binding"/>
    <property type="evidence" value="ECO:0007669"/>
    <property type="project" value="Ensembl"/>
</dbReference>
<evidence type="ECO:0000256" key="3">
    <source>
        <dbReference type="ARBA" id="ARBA00022833"/>
    </source>
</evidence>
<reference evidence="6" key="2">
    <citation type="submission" date="2025-09" db="UniProtKB">
        <authorList>
            <consortium name="Ensembl"/>
        </authorList>
    </citation>
    <scope>IDENTIFICATION</scope>
</reference>
<evidence type="ECO:0000313" key="7">
    <source>
        <dbReference type="Proteomes" id="UP000472275"/>
    </source>
</evidence>
<dbReference type="GO" id="GO:0000209">
    <property type="term" value="P:protein polyubiquitination"/>
    <property type="evidence" value="ECO:0007669"/>
    <property type="project" value="Ensembl"/>
</dbReference>
<keyword evidence="2 4" id="KW-0863">Zinc-finger</keyword>
<dbReference type="GeneTree" id="ENSGT00950000182909"/>
<dbReference type="GO" id="GO:1990830">
    <property type="term" value="P:cellular response to leukemia inhibitory factor"/>
    <property type="evidence" value="ECO:0007669"/>
    <property type="project" value="Ensembl"/>
</dbReference>
<proteinExistence type="predicted"/>
<dbReference type="PANTHER" id="PTHR46016:SF2">
    <property type="entry name" value="E3 UBIQUITIN-PROTEIN LIGASE RNF125"/>
    <property type="match status" value="1"/>
</dbReference>
<evidence type="ECO:0000259" key="5">
    <source>
        <dbReference type="PROSITE" id="PS50089"/>
    </source>
</evidence>
<dbReference type="GO" id="GO:0006511">
    <property type="term" value="P:ubiquitin-dependent protein catabolic process"/>
    <property type="evidence" value="ECO:0007669"/>
    <property type="project" value="Ensembl"/>
</dbReference>
<reference evidence="6" key="1">
    <citation type="submission" date="2025-08" db="UniProtKB">
        <authorList>
            <consortium name="Ensembl"/>
        </authorList>
    </citation>
    <scope>IDENTIFICATION</scope>
</reference>
<dbReference type="SUPFAM" id="SSF57850">
    <property type="entry name" value="RING/U-box"/>
    <property type="match status" value="1"/>
</dbReference>
<evidence type="ECO:0000313" key="6">
    <source>
        <dbReference type="Ensembl" id="ENSACCP00020007620.1"/>
    </source>
</evidence>
<dbReference type="InterPro" id="IPR001841">
    <property type="entry name" value="Znf_RING"/>
</dbReference>
<dbReference type="GO" id="GO:0002039">
    <property type="term" value="F:p53 binding"/>
    <property type="evidence" value="ECO:0007669"/>
    <property type="project" value="Ensembl"/>
</dbReference>
<keyword evidence="7" id="KW-1185">Reference proteome</keyword>
<dbReference type="GO" id="GO:0061630">
    <property type="term" value="F:ubiquitin protein ligase activity"/>
    <property type="evidence" value="ECO:0007669"/>
    <property type="project" value="Ensembl"/>
</dbReference>
<accession>A0A663E5Z7</accession>
<keyword evidence="1" id="KW-0479">Metal-binding</keyword>
<evidence type="ECO:0000256" key="4">
    <source>
        <dbReference type="PROSITE-ProRule" id="PRU00175"/>
    </source>
</evidence>
<dbReference type="Proteomes" id="UP000472275">
    <property type="component" value="Chromosome 4"/>
</dbReference>
<dbReference type="GO" id="GO:0039536">
    <property type="term" value="P:negative regulation of RIG-I signaling pathway"/>
    <property type="evidence" value="ECO:0007669"/>
    <property type="project" value="Ensembl"/>
</dbReference>
<dbReference type="Gene3D" id="3.30.40.10">
    <property type="entry name" value="Zinc/RING finger domain, C3HC4 (zinc finger)"/>
    <property type="match status" value="1"/>
</dbReference>
<dbReference type="Pfam" id="PF05605">
    <property type="entry name" value="zf-Di19"/>
    <property type="match status" value="1"/>
</dbReference>
<dbReference type="GO" id="GO:0032480">
    <property type="term" value="P:negative regulation of type I interferon production"/>
    <property type="evidence" value="ECO:0007669"/>
    <property type="project" value="Ensembl"/>
</dbReference>
<name>A0A663E5Z7_AQUCH</name>
<dbReference type="InterPro" id="IPR008598">
    <property type="entry name" value="Di19_Zn-bd"/>
</dbReference>
<dbReference type="InterPro" id="IPR051438">
    <property type="entry name" value="RNF_E3_ubiq-protein_ligase"/>
</dbReference>